<dbReference type="InterPro" id="IPR007110">
    <property type="entry name" value="Ig-like_dom"/>
</dbReference>
<dbReference type="GO" id="GO:0009986">
    <property type="term" value="C:cell surface"/>
    <property type="evidence" value="ECO:0007669"/>
    <property type="project" value="TreeGrafter"/>
</dbReference>
<accession>S7NQJ4</accession>
<feature type="transmembrane region" description="Helical" evidence="4">
    <location>
        <begin position="161"/>
        <end position="184"/>
    </location>
</feature>
<feature type="domain" description="Ig-like" evidence="6">
    <location>
        <begin position="10"/>
        <end position="119"/>
    </location>
</feature>
<proteinExistence type="predicted"/>
<evidence type="ECO:0000259" key="6">
    <source>
        <dbReference type="PROSITE" id="PS50835"/>
    </source>
</evidence>
<keyword evidence="3" id="KW-0393">Immunoglobulin domain</keyword>
<evidence type="ECO:0000313" key="7">
    <source>
        <dbReference type="EMBL" id="EPQ19979.1"/>
    </source>
</evidence>
<dbReference type="Proteomes" id="UP000052978">
    <property type="component" value="Unassembled WGS sequence"/>
</dbReference>
<dbReference type="GO" id="GO:0038023">
    <property type="term" value="F:signaling receptor activity"/>
    <property type="evidence" value="ECO:0007669"/>
    <property type="project" value="TreeGrafter"/>
</dbReference>
<evidence type="ECO:0000256" key="5">
    <source>
        <dbReference type="SAM" id="SignalP"/>
    </source>
</evidence>
<dbReference type="Pfam" id="PF07686">
    <property type="entry name" value="V-set"/>
    <property type="match status" value="1"/>
</dbReference>
<feature type="chain" id="PRO_5004554849" evidence="5">
    <location>
        <begin position="24"/>
        <end position="275"/>
    </location>
</feature>
<feature type="signal peptide" evidence="5">
    <location>
        <begin position="1"/>
        <end position="23"/>
    </location>
</feature>
<dbReference type="InterPro" id="IPR013783">
    <property type="entry name" value="Ig-like_fold"/>
</dbReference>
<evidence type="ECO:0000256" key="4">
    <source>
        <dbReference type="SAM" id="Phobius"/>
    </source>
</evidence>
<dbReference type="PROSITE" id="PS50835">
    <property type="entry name" value="IG_LIKE"/>
    <property type="match status" value="1"/>
</dbReference>
<sequence length="275" mass="30770">MAWEAPHLLPLVLLVLLASGSWEQQPEPLRKLEGEEVFLRCNYPPQQGWKKKTWCRVTPAGTCALLVTHPRRSREPGNPRYIIRDYPLLGYFTVTMTALAETDSGLYSCGLYESPQVINLRTVRLAVSRGLGRDEFPTEAWRLLASPGWSLFPSPPGHGNVILSVMVVLLLLVVLALLVILYFWQRRRARAALDTRGPLTTPSYDPYSGHLSVFDSQGSDKQLGSVKDTGDIHYASFTHLDPFGLEDPIYINTRPGLRPTPDPFLAVEYASIAKN</sequence>
<dbReference type="InterPro" id="IPR036179">
    <property type="entry name" value="Ig-like_dom_sf"/>
</dbReference>
<keyword evidence="8" id="KW-1185">Reference proteome</keyword>
<organism evidence="7 8">
    <name type="scientific">Myotis brandtii</name>
    <name type="common">Brandt's bat</name>
    <dbReference type="NCBI Taxonomy" id="109478"/>
    <lineage>
        <taxon>Eukaryota</taxon>
        <taxon>Metazoa</taxon>
        <taxon>Chordata</taxon>
        <taxon>Craniata</taxon>
        <taxon>Vertebrata</taxon>
        <taxon>Euteleostomi</taxon>
        <taxon>Mammalia</taxon>
        <taxon>Eutheria</taxon>
        <taxon>Laurasiatheria</taxon>
        <taxon>Chiroptera</taxon>
        <taxon>Yangochiroptera</taxon>
        <taxon>Vespertilionidae</taxon>
        <taxon>Myotis</taxon>
    </lineage>
</organism>
<evidence type="ECO:0000256" key="1">
    <source>
        <dbReference type="ARBA" id="ARBA00022729"/>
    </source>
</evidence>
<dbReference type="SMART" id="SM00409">
    <property type="entry name" value="IG"/>
    <property type="match status" value="1"/>
</dbReference>
<dbReference type="InterPro" id="IPR013106">
    <property type="entry name" value="Ig_V-set"/>
</dbReference>
<protein>
    <submittedName>
        <fullName evidence="7">Trem-like transcript 4 protein</fullName>
    </submittedName>
</protein>
<name>S7NQJ4_MYOBR</name>
<evidence type="ECO:0000256" key="3">
    <source>
        <dbReference type="ARBA" id="ARBA00023319"/>
    </source>
</evidence>
<dbReference type="EMBL" id="KE164760">
    <property type="protein sequence ID" value="EPQ19979.1"/>
    <property type="molecule type" value="Genomic_DNA"/>
</dbReference>
<dbReference type="PANTHER" id="PTHR16423">
    <property type="entry name" value="TREM-LIKE TRANSCRIPT PROTEIN"/>
    <property type="match status" value="1"/>
</dbReference>
<evidence type="ECO:0000313" key="8">
    <source>
        <dbReference type="Proteomes" id="UP000052978"/>
    </source>
</evidence>
<dbReference type="Gene3D" id="2.60.40.10">
    <property type="entry name" value="Immunoglobulins"/>
    <property type="match status" value="1"/>
</dbReference>
<keyword evidence="4" id="KW-0812">Transmembrane</keyword>
<reference evidence="7 8" key="1">
    <citation type="journal article" date="2013" name="Nat. Commun.">
        <title>Genome analysis reveals insights into physiology and longevity of the Brandt's bat Myotis brandtii.</title>
        <authorList>
            <person name="Seim I."/>
            <person name="Fang X."/>
            <person name="Xiong Z."/>
            <person name="Lobanov A.V."/>
            <person name="Huang Z."/>
            <person name="Ma S."/>
            <person name="Feng Y."/>
            <person name="Turanov A.A."/>
            <person name="Zhu Y."/>
            <person name="Lenz T.L."/>
            <person name="Gerashchenko M.V."/>
            <person name="Fan D."/>
            <person name="Hee Yim S."/>
            <person name="Yao X."/>
            <person name="Jordan D."/>
            <person name="Xiong Y."/>
            <person name="Ma Y."/>
            <person name="Lyapunov A.N."/>
            <person name="Chen G."/>
            <person name="Kulakova O.I."/>
            <person name="Sun Y."/>
            <person name="Lee S.G."/>
            <person name="Bronson R.T."/>
            <person name="Moskalev A.A."/>
            <person name="Sunyaev S.R."/>
            <person name="Zhang G."/>
            <person name="Krogh A."/>
            <person name="Wang J."/>
            <person name="Gladyshev V.N."/>
        </authorList>
    </citation>
    <scope>NUCLEOTIDE SEQUENCE [LARGE SCALE GENOMIC DNA]</scope>
</reference>
<dbReference type="PANTHER" id="PTHR16423:SF10">
    <property type="entry name" value="CRKD-BINDING PROTEIN-RELATED"/>
    <property type="match status" value="1"/>
</dbReference>
<keyword evidence="1 5" id="KW-0732">Signal</keyword>
<gene>
    <name evidence="7" type="ORF">D623_10015419</name>
</gene>
<keyword evidence="4" id="KW-1133">Transmembrane helix</keyword>
<dbReference type="AlphaFoldDB" id="S7NQJ4"/>
<dbReference type="InterPro" id="IPR052314">
    <property type="entry name" value="Immune_rcpt_domain"/>
</dbReference>
<keyword evidence="2" id="KW-1015">Disulfide bond</keyword>
<dbReference type="InterPro" id="IPR003599">
    <property type="entry name" value="Ig_sub"/>
</dbReference>
<evidence type="ECO:0000256" key="2">
    <source>
        <dbReference type="ARBA" id="ARBA00023157"/>
    </source>
</evidence>
<keyword evidence="4" id="KW-0472">Membrane</keyword>
<dbReference type="SUPFAM" id="SSF48726">
    <property type="entry name" value="Immunoglobulin"/>
    <property type="match status" value="1"/>
</dbReference>